<comment type="function">
    <text evidence="5">Catalyzes the condensation of isopentenyl diphosphate (IPP) with allylic pyrophosphates generating different type of terpenoids.</text>
</comment>
<comment type="caution">
    <text evidence="6">The sequence shown here is derived from an EMBL/GenBank/DDBJ whole genome shotgun (WGS) entry which is preliminary data.</text>
</comment>
<keyword evidence="7" id="KW-1185">Reference proteome</keyword>
<dbReference type="Pfam" id="PF01255">
    <property type="entry name" value="Prenyltransf"/>
    <property type="match status" value="1"/>
</dbReference>
<reference evidence="6 7" key="1">
    <citation type="submission" date="2024-10" db="EMBL/GenBank/DDBJ databases">
        <title>The Natural Products Discovery Center: Release of the First 8490 Sequenced Strains for Exploring Actinobacteria Biosynthetic Diversity.</title>
        <authorList>
            <person name="Kalkreuter E."/>
            <person name="Kautsar S.A."/>
            <person name="Yang D."/>
            <person name="Bader C.D."/>
            <person name="Teijaro C.N."/>
            <person name="Fluegel L."/>
            <person name="Davis C.M."/>
            <person name="Simpson J.R."/>
            <person name="Lauterbach L."/>
            <person name="Steele A.D."/>
            <person name="Gui C."/>
            <person name="Meng S."/>
            <person name="Li G."/>
            <person name="Viehrig K."/>
            <person name="Ye F."/>
            <person name="Su P."/>
            <person name="Kiefer A.F."/>
            <person name="Nichols A."/>
            <person name="Cepeda A.J."/>
            <person name="Yan W."/>
            <person name="Fan B."/>
            <person name="Jiang Y."/>
            <person name="Adhikari A."/>
            <person name="Zheng C.-J."/>
            <person name="Schuster L."/>
            <person name="Cowan T.M."/>
            <person name="Smanski M.J."/>
            <person name="Chevrette M.G."/>
            <person name="De Carvalho L.P.S."/>
            <person name="Shen B."/>
        </authorList>
    </citation>
    <scope>NUCLEOTIDE SEQUENCE [LARGE SCALE GENOMIC DNA]</scope>
    <source>
        <strain evidence="6 7">NPDC020327</strain>
    </source>
</reference>
<dbReference type="InterPro" id="IPR001441">
    <property type="entry name" value="UPP_synth-like"/>
</dbReference>
<feature type="binding site" evidence="5">
    <location>
        <begin position="199"/>
        <end position="201"/>
    </location>
    <ligand>
        <name>substrate</name>
    </ligand>
</feature>
<dbReference type="EC" id="2.5.1.-" evidence="5"/>
<keyword evidence="2 5" id="KW-0479">Metal-binding</keyword>
<feature type="binding site" evidence="5">
    <location>
        <begin position="74"/>
        <end position="76"/>
    </location>
    <ligand>
        <name>substrate</name>
    </ligand>
</feature>
<dbReference type="PANTHER" id="PTHR10291">
    <property type="entry name" value="DEHYDRODOLICHYL DIPHOSPHATE SYNTHASE FAMILY MEMBER"/>
    <property type="match status" value="1"/>
</dbReference>
<evidence type="ECO:0000256" key="4">
    <source>
        <dbReference type="ARBA" id="ARBA00038453"/>
    </source>
</evidence>
<sequence>MNPVDPTLPAVPVPVAAAKVPQHLGVILDGNRRWAQDQQLPPQEIYRAGAAKVPKFLSWCEQASVPVVSLWALSRDNLQRDPQEVLPLLDVIVETLQDMSAQHPWRLRIIGRLEMLPDTVASRLHEVQEATSGALGLVANIAIAYDGRADIATAARQLLALGLPAHCDIDVLERLLAERLSTAGLPDLDLLIRTSGELRTSGFLLWQTAQAELYFTATPWPEIQESNLLQALAAYRERHRRYGK</sequence>
<proteinExistence type="inferred from homology"/>
<dbReference type="PROSITE" id="PS01066">
    <property type="entry name" value="UPP_SYNTHASE"/>
    <property type="match status" value="1"/>
</dbReference>
<evidence type="ECO:0000256" key="1">
    <source>
        <dbReference type="ARBA" id="ARBA00022679"/>
    </source>
</evidence>
<dbReference type="Gene3D" id="3.40.1180.10">
    <property type="entry name" value="Decaprenyl diphosphate synthase-like"/>
    <property type="match status" value="1"/>
</dbReference>
<comment type="caution">
    <text evidence="5">Lacks conserved residue(s) required for the propagation of feature annotation.</text>
</comment>
<dbReference type="GO" id="GO:0016740">
    <property type="term" value="F:transferase activity"/>
    <property type="evidence" value="ECO:0007669"/>
    <property type="project" value="UniProtKB-KW"/>
</dbReference>
<dbReference type="PANTHER" id="PTHR10291:SF43">
    <property type="entry name" value="DEHYDRODOLICHYL DIPHOSPHATE SYNTHASE COMPLEX SUBUNIT DHDDS"/>
    <property type="match status" value="1"/>
</dbReference>
<dbReference type="NCBIfam" id="TIGR00055">
    <property type="entry name" value="uppS"/>
    <property type="match status" value="1"/>
</dbReference>
<keyword evidence="1 5" id="KW-0808">Transferase</keyword>
<evidence type="ECO:0000256" key="5">
    <source>
        <dbReference type="HAMAP-Rule" id="MF_01139"/>
    </source>
</evidence>
<feature type="active site" evidence="5">
    <location>
        <position position="29"/>
    </location>
</feature>
<feature type="binding site" evidence="5">
    <location>
        <position position="29"/>
    </location>
    <ligand>
        <name>Mg(2+)</name>
        <dbReference type="ChEBI" id="CHEBI:18420"/>
    </ligand>
</feature>
<dbReference type="HAMAP" id="MF_01139">
    <property type="entry name" value="ISPT"/>
    <property type="match status" value="1"/>
</dbReference>
<evidence type="ECO:0000313" key="6">
    <source>
        <dbReference type="EMBL" id="MFI1966198.1"/>
    </source>
</evidence>
<evidence type="ECO:0000256" key="3">
    <source>
        <dbReference type="ARBA" id="ARBA00022842"/>
    </source>
</evidence>
<evidence type="ECO:0000256" key="2">
    <source>
        <dbReference type="ARBA" id="ARBA00022723"/>
    </source>
</evidence>
<feature type="binding site" evidence="5">
    <location>
        <position position="212"/>
    </location>
    <ligand>
        <name>Mg(2+)</name>
        <dbReference type="ChEBI" id="CHEBI:18420"/>
    </ligand>
</feature>
<organism evidence="6 7">
    <name type="scientific">Streptomyces pathocidini</name>
    <dbReference type="NCBI Taxonomy" id="1650571"/>
    <lineage>
        <taxon>Bacteria</taxon>
        <taxon>Bacillati</taxon>
        <taxon>Actinomycetota</taxon>
        <taxon>Actinomycetes</taxon>
        <taxon>Kitasatosporales</taxon>
        <taxon>Streptomycetaceae</taxon>
        <taxon>Streptomyces</taxon>
    </lineage>
</organism>
<comment type="subunit">
    <text evidence="5">Homodimer.</text>
</comment>
<feature type="binding site" evidence="5">
    <location>
        <position position="193"/>
    </location>
    <ligand>
        <name>substrate</name>
    </ligand>
</feature>
<dbReference type="CDD" id="cd00475">
    <property type="entry name" value="Cis_IPPS"/>
    <property type="match status" value="1"/>
</dbReference>
<feature type="binding site" evidence="5">
    <location>
        <position position="80"/>
    </location>
    <ligand>
        <name>substrate</name>
    </ligand>
</feature>
<comment type="cofactor">
    <cofactor evidence="5">
        <name>Mg(2+)</name>
        <dbReference type="ChEBI" id="CHEBI:18420"/>
    </cofactor>
    <text evidence="5">Binds 2 magnesium ions per subunit.</text>
</comment>
<dbReference type="SUPFAM" id="SSF64005">
    <property type="entry name" value="Undecaprenyl diphosphate synthase"/>
    <property type="match status" value="1"/>
</dbReference>
<dbReference type="RefSeq" id="WP_055473445.1">
    <property type="nucleotide sequence ID" value="NZ_JBIRWE010000008.1"/>
</dbReference>
<feature type="binding site" evidence="5">
    <location>
        <begin position="30"/>
        <end position="33"/>
    </location>
    <ligand>
        <name>substrate</name>
    </ligand>
</feature>
<dbReference type="InterPro" id="IPR036424">
    <property type="entry name" value="UPP_synth-like_sf"/>
</dbReference>
<feature type="active site" description="Proton acceptor" evidence="5">
    <location>
        <position position="77"/>
    </location>
</feature>
<gene>
    <name evidence="6" type="primary">uppS</name>
    <name evidence="6" type="ORF">ACH429_19185</name>
</gene>
<dbReference type="Proteomes" id="UP001611548">
    <property type="component" value="Unassembled WGS sequence"/>
</dbReference>
<comment type="similarity">
    <text evidence="4">Belongs to the UPP synthase family. Z-FPP synthase subfamily.</text>
</comment>
<keyword evidence="3 5" id="KW-0460">Magnesium</keyword>
<evidence type="ECO:0000313" key="7">
    <source>
        <dbReference type="Proteomes" id="UP001611548"/>
    </source>
</evidence>
<dbReference type="EMBL" id="JBIRWE010000008">
    <property type="protein sequence ID" value="MFI1966198.1"/>
    <property type="molecule type" value="Genomic_DNA"/>
</dbReference>
<dbReference type="InterPro" id="IPR018520">
    <property type="entry name" value="UPP_synth-like_CS"/>
</dbReference>
<feature type="binding site" evidence="5">
    <location>
        <position position="34"/>
    </location>
    <ligand>
        <name>substrate</name>
    </ligand>
</feature>
<name>A0ABW7UUQ0_9ACTN</name>
<protein>
    <recommendedName>
        <fullName evidence="5">Isoprenyl transferase</fullName>
        <ecNumber evidence="5">2.5.1.-</ecNumber>
    </recommendedName>
</protein>
<accession>A0ABW7UUQ0</accession>